<dbReference type="GO" id="GO:0016874">
    <property type="term" value="F:ligase activity"/>
    <property type="evidence" value="ECO:0007669"/>
    <property type="project" value="UniProtKB-KW"/>
</dbReference>
<reference evidence="2" key="1">
    <citation type="submission" date="2022-02" db="EMBL/GenBank/DDBJ databases">
        <authorList>
            <person name="Leng L."/>
        </authorList>
    </citation>
    <scope>NUCLEOTIDE SEQUENCE</scope>
    <source>
        <strain evidence="2">JI</strain>
    </source>
</reference>
<dbReference type="Pfam" id="PF21948">
    <property type="entry name" value="LplA-B_cat"/>
    <property type="match status" value="1"/>
</dbReference>
<dbReference type="AlphaFoldDB" id="A0A9X4JUQ0"/>
<dbReference type="GO" id="GO:0140096">
    <property type="term" value="F:catalytic activity, acting on a protein"/>
    <property type="evidence" value="ECO:0007669"/>
    <property type="project" value="UniProtKB-ARBA"/>
</dbReference>
<evidence type="ECO:0000259" key="1">
    <source>
        <dbReference type="PROSITE" id="PS51733"/>
    </source>
</evidence>
<dbReference type="Proteomes" id="UP001154312">
    <property type="component" value="Unassembled WGS sequence"/>
</dbReference>
<accession>A0A9X4JUQ0</accession>
<dbReference type="PANTHER" id="PTHR43679:SF2">
    <property type="entry name" value="OCTANOYL-[GCVH]:PROTEIN N-OCTANOYLTRANSFERASE"/>
    <property type="match status" value="1"/>
</dbReference>
<dbReference type="EMBL" id="JAKOAV010000037">
    <property type="protein sequence ID" value="MDF9409640.1"/>
    <property type="molecule type" value="Genomic_DNA"/>
</dbReference>
<gene>
    <name evidence="2" type="ORF">L7E55_14990</name>
</gene>
<dbReference type="InterPro" id="IPR050664">
    <property type="entry name" value="Octanoyltrans_LipM/LipL"/>
</dbReference>
<dbReference type="GO" id="GO:0009249">
    <property type="term" value="P:protein lipoylation"/>
    <property type="evidence" value="ECO:0007669"/>
    <property type="project" value="UniProtKB-ARBA"/>
</dbReference>
<feature type="domain" description="BPL/LPL catalytic" evidence="1">
    <location>
        <begin position="32"/>
        <end position="235"/>
    </location>
</feature>
<name>A0A9X4JUQ0_9FIRM</name>
<dbReference type="Gene3D" id="3.30.930.10">
    <property type="entry name" value="Bira Bifunctional Protein, Domain 2"/>
    <property type="match status" value="1"/>
</dbReference>
<protein>
    <submittedName>
        <fullName evidence="2">Lipoate--protein ligase family protein</fullName>
    </submittedName>
</protein>
<comment type="caution">
    <text evidence="2">The sequence shown here is derived from an EMBL/GenBank/DDBJ whole genome shotgun (WGS) entry which is preliminary data.</text>
</comment>
<organism evidence="2 3">
    <name type="scientific">Pelotomaculum isophthalicicum JI</name>
    <dbReference type="NCBI Taxonomy" id="947010"/>
    <lineage>
        <taxon>Bacteria</taxon>
        <taxon>Bacillati</taxon>
        <taxon>Bacillota</taxon>
        <taxon>Clostridia</taxon>
        <taxon>Eubacteriales</taxon>
        <taxon>Desulfotomaculaceae</taxon>
        <taxon>Pelotomaculum</taxon>
    </lineage>
</organism>
<keyword evidence="2" id="KW-0436">Ligase</keyword>
<dbReference type="CDD" id="cd16443">
    <property type="entry name" value="LplA"/>
    <property type="match status" value="1"/>
</dbReference>
<dbReference type="InterPro" id="IPR004143">
    <property type="entry name" value="BPL_LPL_catalytic"/>
</dbReference>
<dbReference type="PANTHER" id="PTHR43679">
    <property type="entry name" value="OCTANOYLTRANSFERASE LIPM-RELATED"/>
    <property type="match status" value="1"/>
</dbReference>
<sequence>MAQRWRLIESGPGEPAWNMAVDEALVTRQSRGESPPVLRLYTWNPPALSLGYFQKKMTGIRFDLLDKLGIVPVRRSTGGRAVLHYGDLTYSIAVSLGQDIPTGLVDSFRYLCRGLLVTFASLGIEARLGSERLRKPFPASCFAVATPGDITWHGRKFVGSAQKRYESTILQHGSILIRSQANILSEIFSSEEEVNSQALLDKVTCLEDILERHVTLEEVSEALTSGFKKALNIDFQHDELNSEEEMLAASMIGKYSKLI</sequence>
<evidence type="ECO:0000313" key="2">
    <source>
        <dbReference type="EMBL" id="MDF9409640.1"/>
    </source>
</evidence>
<dbReference type="InterPro" id="IPR045864">
    <property type="entry name" value="aa-tRNA-synth_II/BPL/LPL"/>
</dbReference>
<keyword evidence="3" id="KW-1185">Reference proteome</keyword>
<dbReference type="SUPFAM" id="SSF55681">
    <property type="entry name" value="Class II aaRS and biotin synthetases"/>
    <property type="match status" value="1"/>
</dbReference>
<dbReference type="RefSeq" id="WP_277445134.1">
    <property type="nucleotide sequence ID" value="NZ_JAKOAV010000037.1"/>
</dbReference>
<dbReference type="PROSITE" id="PS51733">
    <property type="entry name" value="BPL_LPL_CATALYTIC"/>
    <property type="match status" value="1"/>
</dbReference>
<dbReference type="GO" id="GO:0016740">
    <property type="term" value="F:transferase activity"/>
    <property type="evidence" value="ECO:0007669"/>
    <property type="project" value="UniProtKB-ARBA"/>
</dbReference>
<evidence type="ECO:0000313" key="3">
    <source>
        <dbReference type="Proteomes" id="UP001154312"/>
    </source>
</evidence>
<proteinExistence type="predicted"/>